<sequence length="63" mass="6934">CYWSSLKRTVRAMRSGGRVSGRGSGVTSHEHLSLRWSVSWINTTRSSSLMVGTHGTLRLMPSA</sequence>
<evidence type="ECO:0000313" key="1">
    <source>
        <dbReference type="EMBL" id="KAL0163238.1"/>
    </source>
</evidence>
<keyword evidence="2" id="KW-1185">Reference proteome</keyword>
<accession>A0ABD0NMP1</accession>
<dbReference type="EMBL" id="JAMKFB020000021">
    <property type="protein sequence ID" value="KAL0163238.1"/>
    <property type="molecule type" value="Genomic_DNA"/>
</dbReference>
<evidence type="ECO:0000313" key="2">
    <source>
        <dbReference type="Proteomes" id="UP001529510"/>
    </source>
</evidence>
<gene>
    <name evidence="1" type="ORF">M9458_042634</name>
</gene>
<proteinExistence type="predicted"/>
<organism evidence="1 2">
    <name type="scientific">Cirrhinus mrigala</name>
    <name type="common">Mrigala</name>
    <dbReference type="NCBI Taxonomy" id="683832"/>
    <lineage>
        <taxon>Eukaryota</taxon>
        <taxon>Metazoa</taxon>
        <taxon>Chordata</taxon>
        <taxon>Craniata</taxon>
        <taxon>Vertebrata</taxon>
        <taxon>Euteleostomi</taxon>
        <taxon>Actinopterygii</taxon>
        <taxon>Neopterygii</taxon>
        <taxon>Teleostei</taxon>
        <taxon>Ostariophysi</taxon>
        <taxon>Cypriniformes</taxon>
        <taxon>Cyprinidae</taxon>
        <taxon>Labeoninae</taxon>
        <taxon>Labeonini</taxon>
        <taxon>Cirrhinus</taxon>
    </lineage>
</organism>
<feature type="non-terminal residue" evidence="1">
    <location>
        <position position="1"/>
    </location>
</feature>
<dbReference type="Proteomes" id="UP001529510">
    <property type="component" value="Unassembled WGS sequence"/>
</dbReference>
<name>A0ABD0NMP1_CIRMR</name>
<feature type="non-terminal residue" evidence="1">
    <location>
        <position position="63"/>
    </location>
</feature>
<dbReference type="AlphaFoldDB" id="A0ABD0NMP1"/>
<reference evidence="1 2" key="1">
    <citation type="submission" date="2024-05" db="EMBL/GenBank/DDBJ databases">
        <title>Genome sequencing and assembly of Indian major carp, Cirrhinus mrigala (Hamilton, 1822).</title>
        <authorList>
            <person name="Mohindra V."/>
            <person name="Chowdhury L.M."/>
            <person name="Lal K."/>
            <person name="Jena J.K."/>
        </authorList>
    </citation>
    <scope>NUCLEOTIDE SEQUENCE [LARGE SCALE GENOMIC DNA]</scope>
    <source>
        <strain evidence="1">CM1030</strain>
        <tissue evidence="1">Blood</tissue>
    </source>
</reference>
<protein>
    <submittedName>
        <fullName evidence="1">Uncharacterized protein</fullName>
    </submittedName>
</protein>
<comment type="caution">
    <text evidence="1">The sequence shown here is derived from an EMBL/GenBank/DDBJ whole genome shotgun (WGS) entry which is preliminary data.</text>
</comment>